<organism evidence="1 2">
    <name type="scientific">Blastomyces percursus</name>
    <dbReference type="NCBI Taxonomy" id="1658174"/>
    <lineage>
        <taxon>Eukaryota</taxon>
        <taxon>Fungi</taxon>
        <taxon>Dikarya</taxon>
        <taxon>Ascomycota</taxon>
        <taxon>Pezizomycotina</taxon>
        <taxon>Eurotiomycetes</taxon>
        <taxon>Eurotiomycetidae</taxon>
        <taxon>Onygenales</taxon>
        <taxon>Ajellomycetaceae</taxon>
        <taxon>Blastomyces</taxon>
    </lineage>
</organism>
<reference evidence="1 2" key="1">
    <citation type="submission" date="2015-08" db="EMBL/GenBank/DDBJ databases">
        <title>Emmonsia species relationships and genome sequence.</title>
        <authorList>
            <person name="Cuomo C.A."/>
            <person name="Schwartz I.S."/>
            <person name="Kenyon C."/>
            <person name="De Hoog G.S."/>
            <person name="Govender N.P."/>
            <person name="Botha A."/>
            <person name="Moreno L."/>
            <person name="De Vries M."/>
            <person name="Munoz J.F."/>
            <person name="Stielow J.B."/>
        </authorList>
    </citation>
    <scope>NUCLEOTIDE SEQUENCE [LARGE SCALE GENOMIC DNA]</scope>
    <source>
        <strain evidence="1 2">EI222</strain>
    </source>
</reference>
<keyword evidence="2" id="KW-1185">Reference proteome</keyword>
<evidence type="ECO:0000313" key="1">
    <source>
        <dbReference type="EMBL" id="OJD23652.1"/>
    </source>
</evidence>
<evidence type="ECO:0000313" key="2">
    <source>
        <dbReference type="Proteomes" id="UP000242791"/>
    </source>
</evidence>
<name>A0A1J9R6N7_9EURO</name>
<proteinExistence type="predicted"/>
<dbReference type="EMBL" id="LGTZ01000741">
    <property type="protein sequence ID" value="OJD23652.1"/>
    <property type="molecule type" value="Genomic_DNA"/>
</dbReference>
<sequence>MTRDDWKSPPGTNWADPTRRGSLRNFNIVLVTIDYPNMPFAILQKPGSTVFGNPQPNAPTGLTREKVPDFYRDFLNKPSEVNHGHTLHEY</sequence>
<dbReference type="AlphaFoldDB" id="A0A1J9R6N7"/>
<dbReference type="VEuPathDB" id="FungiDB:ACJ73_04993"/>
<gene>
    <name evidence="1" type="ORF">ACJ73_04993</name>
</gene>
<protein>
    <submittedName>
        <fullName evidence="1">Uncharacterized protein</fullName>
    </submittedName>
</protein>
<dbReference type="Proteomes" id="UP000242791">
    <property type="component" value="Unassembled WGS sequence"/>
</dbReference>
<dbReference type="OrthoDB" id="3852498at2759"/>
<comment type="caution">
    <text evidence="1">The sequence shown here is derived from an EMBL/GenBank/DDBJ whole genome shotgun (WGS) entry which is preliminary data.</text>
</comment>
<accession>A0A1J9R6N7</accession>
<dbReference type="STRING" id="1658174.A0A1J9R6N7"/>